<protein>
    <recommendedName>
        <fullName evidence="4">Long-subunit fatty acid transport protein</fullName>
    </recommendedName>
</protein>
<proteinExistence type="predicted"/>
<evidence type="ECO:0000256" key="1">
    <source>
        <dbReference type="SAM" id="SignalP"/>
    </source>
</evidence>
<dbReference type="SUPFAM" id="SSF56935">
    <property type="entry name" value="Porins"/>
    <property type="match status" value="1"/>
</dbReference>
<keyword evidence="1" id="KW-0732">Signal</keyword>
<evidence type="ECO:0008006" key="4">
    <source>
        <dbReference type="Google" id="ProtNLM"/>
    </source>
</evidence>
<comment type="caution">
    <text evidence="2">The sequence shown here is derived from an EMBL/GenBank/DDBJ whole genome shotgun (WGS) entry which is preliminary data.</text>
</comment>
<feature type="signal peptide" evidence="1">
    <location>
        <begin position="1"/>
        <end position="19"/>
    </location>
</feature>
<reference evidence="2 3" key="1">
    <citation type="submission" date="2018-06" db="EMBL/GenBank/DDBJ databases">
        <title>Genomic Encyclopedia of Archaeal and Bacterial Type Strains, Phase II (KMG-II): from individual species to whole genera.</title>
        <authorList>
            <person name="Goeker M."/>
        </authorList>
    </citation>
    <scope>NUCLEOTIDE SEQUENCE [LARGE SCALE GENOMIC DNA]</scope>
    <source>
        <strain evidence="2 3">DSM 27372</strain>
    </source>
</reference>
<name>A0A318UF60_9SPHI</name>
<feature type="chain" id="PRO_5016303950" description="Long-subunit fatty acid transport protein" evidence="1">
    <location>
        <begin position="20"/>
        <end position="475"/>
    </location>
</feature>
<sequence>MKYFLRFFLVISLFCPVLLKGQDAHYWSSNFSPAGFLTPGAAIANTLDSGVVYLNPAVMAWSNKTATSISSNIYRFERINIKNAVGEKKSLNANNTKIVPQIASKTFKLNKEDPLTIGIALIQNPMQDFTASQRSDKIANVLDDSYSPGAESFIGQINGQSKVTETYAQISAGKRLTDRLAVGITAEGTLRKVFLSNRLTSRALYNTKSDPDIAFPPIARNEAFSQIEYTHVGLRFKFGLAYDYGKHHAGLLISSPLAKLYSKGTYISDVDFSNLVIEGTTFNLLASTRQTGLKATWKMPLSIAGGYAYDYDKGQIYIAAEFFNSLNPYSILKPDDADFVKTGTAPTGANTGSLNVLDDRKSVLNIGIGYSRKMNDVFTLMSSIRTDFNYLNTKTSEDGHIALWDNYHAQIGGNFKRRKFNLRAGILFSYGRTGNYVQPANFDNASDQNFLTGVPGTVPARHFGTGLLLAYVHNF</sequence>
<evidence type="ECO:0000313" key="2">
    <source>
        <dbReference type="EMBL" id="PYF75064.1"/>
    </source>
</evidence>
<keyword evidence="3" id="KW-1185">Reference proteome</keyword>
<dbReference type="RefSeq" id="WP_110830069.1">
    <property type="nucleotide sequence ID" value="NZ_QKLU01000003.1"/>
</dbReference>
<evidence type="ECO:0000313" key="3">
    <source>
        <dbReference type="Proteomes" id="UP000248198"/>
    </source>
</evidence>
<dbReference type="Proteomes" id="UP000248198">
    <property type="component" value="Unassembled WGS sequence"/>
</dbReference>
<dbReference type="EMBL" id="QKLU01000003">
    <property type="protein sequence ID" value="PYF75064.1"/>
    <property type="molecule type" value="Genomic_DNA"/>
</dbReference>
<organism evidence="2 3">
    <name type="scientific">Pedobacter nutrimenti</name>
    <dbReference type="NCBI Taxonomy" id="1241337"/>
    <lineage>
        <taxon>Bacteria</taxon>
        <taxon>Pseudomonadati</taxon>
        <taxon>Bacteroidota</taxon>
        <taxon>Sphingobacteriia</taxon>
        <taxon>Sphingobacteriales</taxon>
        <taxon>Sphingobacteriaceae</taxon>
        <taxon>Pedobacter</taxon>
    </lineage>
</organism>
<accession>A0A318UF60</accession>
<dbReference type="OrthoDB" id="5385495at2"/>
<dbReference type="AlphaFoldDB" id="A0A318UF60"/>
<dbReference type="Gene3D" id="2.40.160.60">
    <property type="entry name" value="Outer membrane protein transport protein (OMPP1/FadL/TodX)"/>
    <property type="match status" value="1"/>
</dbReference>
<gene>
    <name evidence="2" type="ORF">B0O44_103511</name>
</gene>